<evidence type="ECO:0000256" key="6">
    <source>
        <dbReference type="ARBA" id="ARBA00023065"/>
    </source>
</evidence>
<dbReference type="InterPro" id="IPR000644">
    <property type="entry name" value="CBS_dom"/>
</dbReference>
<evidence type="ECO:0000313" key="15">
    <source>
        <dbReference type="Proteomes" id="UP000674318"/>
    </source>
</evidence>
<dbReference type="GO" id="GO:0005254">
    <property type="term" value="F:chloride channel activity"/>
    <property type="evidence" value="ECO:0007669"/>
    <property type="project" value="UniProtKB-UniRule"/>
</dbReference>
<keyword evidence="7 10" id="KW-0129">CBS domain</keyword>
<feature type="transmembrane region" description="Helical" evidence="11">
    <location>
        <begin position="391"/>
        <end position="411"/>
    </location>
</feature>
<evidence type="ECO:0000256" key="3">
    <source>
        <dbReference type="ARBA" id="ARBA00022692"/>
    </source>
</evidence>
<dbReference type="Proteomes" id="UP000674318">
    <property type="component" value="Unassembled WGS sequence"/>
</dbReference>
<feature type="region of interest" description="Disordered" evidence="12">
    <location>
        <begin position="723"/>
        <end position="758"/>
    </location>
</feature>
<dbReference type="InterPro" id="IPR001807">
    <property type="entry name" value="ClC"/>
</dbReference>
<feature type="transmembrane region" description="Helical" evidence="11">
    <location>
        <begin position="432"/>
        <end position="452"/>
    </location>
</feature>
<proteinExistence type="inferred from homology"/>
<feature type="transmembrane region" description="Helical" evidence="11">
    <location>
        <begin position="341"/>
        <end position="362"/>
    </location>
</feature>
<dbReference type="GeneID" id="94293307"/>
<dbReference type="InterPro" id="IPR046342">
    <property type="entry name" value="CBS_dom_sf"/>
</dbReference>
<feature type="transmembrane region" description="Helical" evidence="11">
    <location>
        <begin position="609"/>
        <end position="634"/>
    </location>
</feature>
<feature type="transmembrane region" description="Helical" evidence="11">
    <location>
        <begin position="585"/>
        <end position="602"/>
    </location>
</feature>
<dbReference type="SUPFAM" id="SSF81340">
    <property type="entry name" value="Clc chloride channel"/>
    <property type="match status" value="1"/>
</dbReference>
<dbReference type="Gene3D" id="1.10.3080.10">
    <property type="entry name" value="Clc chloride channel"/>
    <property type="match status" value="1"/>
</dbReference>
<comment type="caution">
    <text evidence="14">The sequence shown here is derived from an EMBL/GenBank/DDBJ whole genome shotgun (WGS) entry which is preliminary data.</text>
</comment>
<keyword evidence="8 11" id="KW-0472">Membrane</keyword>
<dbReference type="PRINTS" id="PR00762">
    <property type="entry name" value="CLCHANNEL"/>
</dbReference>
<evidence type="ECO:0000256" key="4">
    <source>
        <dbReference type="ARBA" id="ARBA00022737"/>
    </source>
</evidence>
<dbReference type="KEGG" id="phet:94293307"/>
<dbReference type="CDD" id="cd01036">
    <property type="entry name" value="ClC_euk"/>
    <property type="match status" value="1"/>
</dbReference>
<evidence type="ECO:0000256" key="5">
    <source>
        <dbReference type="ARBA" id="ARBA00022989"/>
    </source>
</evidence>
<dbReference type="Pfam" id="PF00654">
    <property type="entry name" value="Voltage_CLC"/>
    <property type="match status" value="1"/>
</dbReference>
<keyword evidence="3 11" id="KW-0812">Transmembrane</keyword>
<organism evidence="14 15">
    <name type="scientific">Porcisia hertigi</name>
    <dbReference type="NCBI Taxonomy" id="2761500"/>
    <lineage>
        <taxon>Eukaryota</taxon>
        <taxon>Discoba</taxon>
        <taxon>Euglenozoa</taxon>
        <taxon>Kinetoplastea</taxon>
        <taxon>Metakinetoplastina</taxon>
        <taxon>Trypanosomatida</taxon>
        <taxon>Trypanosomatidae</taxon>
        <taxon>Leishmaniinae</taxon>
        <taxon>Porcisia</taxon>
    </lineage>
</organism>
<dbReference type="InterPro" id="IPR014743">
    <property type="entry name" value="Cl-channel_core"/>
</dbReference>
<accession>A0A836LLD1</accession>
<comment type="similarity">
    <text evidence="11">Belongs to the chloride channel (TC 2.A.49) family.</text>
</comment>
<keyword evidence="5 11" id="KW-1133">Transmembrane helix</keyword>
<evidence type="ECO:0000259" key="13">
    <source>
        <dbReference type="PROSITE" id="PS51371"/>
    </source>
</evidence>
<evidence type="ECO:0000256" key="12">
    <source>
        <dbReference type="SAM" id="MobiDB-lite"/>
    </source>
</evidence>
<evidence type="ECO:0000256" key="1">
    <source>
        <dbReference type="ARBA" id="ARBA00004141"/>
    </source>
</evidence>
<evidence type="ECO:0000256" key="11">
    <source>
        <dbReference type="RuleBase" id="RU361221"/>
    </source>
</evidence>
<evidence type="ECO:0000256" key="7">
    <source>
        <dbReference type="ARBA" id="ARBA00023122"/>
    </source>
</evidence>
<protein>
    <recommendedName>
        <fullName evidence="11">Chloride channel protein</fullName>
    </recommendedName>
</protein>
<keyword evidence="6 11" id="KW-0406">Ion transport</keyword>
<evidence type="ECO:0000256" key="2">
    <source>
        <dbReference type="ARBA" id="ARBA00022448"/>
    </source>
</evidence>
<feature type="transmembrane region" description="Helical" evidence="11">
    <location>
        <begin position="184"/>
        <end position="214"/>
    </location>
</feature>
<evidence type="ECO:0000256" key="10">
    <source>
        <dbReference type="PROSITE-ProRule" id="PRU00703"/>
    </source>
</evidence>
<dbReference type="AlphaFoldDB" id="A0A836LLD1"/>
<gene>
    <name evidence="14" type="ORF">JKF63_07290</name>
</gene>
<dbReference type="InterPro" id="IPR051280">
    <property type="entry name" value="Cl-channel/antiporter"/>
</dbReference>
<feature type="transmembrane region" description="Helical" evidence="11">
    <location>
        <begin position="305"/>
        <end position="329"/>
    </location>
</feature>
<keyword evidence="4" id="KW-0677">Repeat</keyword>
<dbReference type="PANTHER" id="PTHR11689">
    <property type="entry name" value="CHLORIDE CHANNEL PROTEIN CLC FAMILY MEMBER"/>
    <property type="match status" value="1"/>
</dbReference>
<dbReference type="Pfam" id="PF00571">
    <property type="entry name" value="CBS"/>
    <property type="match status" value="1"/>
</dbReference>
<evidence type="ECO:0000313" key="14">
    <source>
        <dbReference type="EMBL" id="KAG5511693.1"/>
    </source>
</evidence>
<keyword evidence="2 11" id="KW-0813">Transport</keyword>
<feature type="transmembrane region" description="Helical" evidence="11">
    <location>
        <begin position="367"/>
        <end position="385"/>
    </location>
</feature>
<dbReference type="OrthoDB" id="428525at2759"/>
<feature type="transmembrane region" description="Helical" evidence="11">
    <location>
        <begin position="517"/>
        <end position="538"/>
    </location>
</feature>
<feature type="transmembrane region" description="Helical" evidence="11">
    <location>
        <begin position="545"/>
        <end position="565"/>
    </location>
</feature>
<dbReference type="RefSeq" id="XP_067759785.1">
    <property type="nucleotide sequence ID" value="XM_067903230.1"/>
</dbReference>
<keyword evidence="9 11" id="KW-0868">Chloride</keyword>
<evidence type="ECO:0000256" key="8">
    <source>
        <dbReference type="ARBA" id="ARBA00023136"/>
    </source>
</evidence>
<dbReference type="PANTHER" id="PTHR11689:SF89">
    <property type="entry name" value="CHLORIDE CHANNEL PROTEIN"/>
    <property type="match status" value="1"/>
</dbReference>
<dbReference type="PROSITE" id="PS51371">
    <property type="entry name" value="CBS"/>
    <property type="match status" value="1"/>
</dbReference>
<feature type="domain" description="CBS" evidence="13">
    <location>
        <begin position="886"/>
        <end position="943"/>
    </location>
</feature>
<dbReference type="SUPFAM" id="SSF54631">
    <property type="entry name" value="CBS-domain pair"/>
    <property type="match status" value="1"/>
</dbReference>
<dbReference type="EMBL" id="JAFJZO010000004">
    <property type="protein sequence ID" value="KAG5511693.1"/>
    <property type="molecule type" value="Genomic_DNA"/>
</dbReference>
<comment type="subcellular location">
    <subcellularLocation>
        <location evidence="1 11">Membrane</location>
        <topology evidence="1 11">Multi-pass membrane protein</topology>
    </subcellularLocation>
</comment>
<keyword evidence="15" id="KW-1185">Reference proteome</keyword>
<sequence>MPTDEFGSAVCGPPPPHQGSILGWFWQTLRETANPNTMHTEDLTPAELERQAGFESLDYHRSYSEMYVTYLREHHKSRQRHYTRDNAAVTSPGVQGEGAILTEVGTEGAERTYNNTGSPLSNMKENFSCIQMDTTELHVTLRWLLHVLIALSVGVVATVVSYAVDIIEAYQAGMLYRIMTSQSYCFIGILQGFFFTVLGSVGLLAMAAAAVVYFEPAASGGGIPDVMAYLNGVHLRKAMNLRTFIAKSISCICAVASGLPVGLEAPLIHLGAIIGAGVTQGRSRTLGFQTSLFQAFRNNKDRRDFITAGAACGVSVAFGAPIGGLLFVMEEVSSFWDQSSSGQIFLATMLCFTFSTVINSIVEDRRLLGWVSNAAAVLFEINLTIPLNLVSIIPSLFLGVIIGSLAAFFTKANLILVKWRRRMLRPYRLRRFLEPVVIGAVFSTSMYVLSLLSPCAEHYDVRSLNETVYQWGTEEAGRLFNNTCRSPQTYSPLGTLNMASGKNTIRHLFSRQTAGEFPVMTLVVYFLIYFAFACVASGTSVSGGLVVPSLVLGATFGRLFGLLMFKFGATKISGVPRGYAAAHAWMDPGVFALIGAGAFLAGTSRMSMAICVIMVELSAELHYLLPVMVAIVMAKTTADWLCEPLYHQMLHMDCVPYLPPNIVKPEFEQLTSADVMACEVVTLRVRERTEVVLAALRDSTHHAFPVVQPVSIDDAFTDASGKNVTSAPAQRFDGSLPTRRDGTKASASDASALPPVEATSTLGPCSAKIPSTVAPTVARVRYKFVGLVTREDLQVYLSLLELREYDDSDDFGGRPAQGGMVTRPLTWRQWVWQKSRLFLRASDRYESVRTRTPDGVPCRMVDVHVEDASLIGDNNLPGVLELSPIVNRSPWVIPPFFNLKMVYQAFRIMGLRHMVVVDGDTVAGVITRKDLLVHSLRQKMRDLGARLATVGSVAPSLPPSYTSRKMLSDPLQSCLNEHAGDAMGSVQAAQPVTYANDWFATPTYRFVSGTNRSAASPASEFPRTLIPIFAGTGGPAGHSSSTAASSAAATAAAPAGEVSSPLSILFGVAEPPPTVGCPALPGSLVHNTATVAPPHATPQQLSSAAGYTMVRGGGASVPAGGEEGSSGVAGALANEARAPSMPWTPHLPPPADAAQLFDLDALHSLGGAS</sequence>
<dbReference type="GO" id="GO:0016020">
    <property type="term" value="C:membrane"/>
    <property type="evidence" value="ECO:0007669"/>
    <property type="project" value="UniProtKB-SubCell"/>
</dbReference>
<evidence type="ECO:0000256" key="9">
    <source>
        <dbReference type="ARBA" id="ARBA00023214"/>
    </source>
</evidence>
<feature type="transmembrane region" description="Helical" evidence="11">
    <location>
        <begin position="143"/>
        <end position="164"/>
    </location>
</feature>
<name>A0A836LLD1_9TRYP</name>
<reference evidence="14 15" key="1">
    <citation type="submission" date="2021-02" db="EMBL/GenBank/DDBJ databases">
        <title>Porcisia hertigi Genome sequencing and assembly.</title>
        <authorList>
            <person name="Almutairi H."/>
            <person name="Gatherer D."/>
        </authorList>
    </citation>
    <scope>NUCLEOTIDE SEQUENCE [LARGE SCALE GENOMIC DNA]</scope>
    <source>
        <strain evidence="14 15">C119</strain>
    </source>
</reference>